<reference evidence="3" key="3">
    <citation type="submission" date="2015-04" db="UniProtKB">
        <authorList>
            <consortium name="EnsemblPlants"/>
        </authorList>
    </citation>
    <scope>IDENTIFICATION</scope>
    <source>
        <strain evidence="3">cv. Jemalong A17</strain>
    </source>
</reference>
<feature type="region of interest" description="Disordered" evidence="1">
    <location>
        <begin position="1"/>
        <end position="20"/>
    </location>
</feature>
<organism evidence="2 4">
    <name type="scientific">Medicago truncatula</name>
    <name type="common">Barrel medic</name>
    <name type="synonym">Medicago tribuloides</name>
    <dbReference type="NCBI Taxonomy" id="3880"/>
    <lineage>
        <taxon>Eukaryota</taxon>
        <taxon>Viridiplantae</taxon>
        <taxon>Streptophyta</taxon>
        <taxon>Embryophyta</taxon>
        <taxon>Tracheophyta</taxon>
        <taxon>Spermatophyta</taxon>
        <taxon>Magnoliopsida</taxon>
        <taxon>eudicotyledons</taxon>
        <taxon>Gunneridae</taxon>
        <taxon>Pentapetalae</taxon>
        <taxon>rosids</taxon>
        <taxon>fabids</taxon>
        <taxon>Fabales</taxon>
        <taxon>Fabaceae</taxon>
        <taxon>Papilionoideae</taxon>
        <taxon>50 kb inversion clade</taxon>
        <taxon>NPAAA clade</taxon>
        <taxon>Hologalegina</taxon>
        <taxon>IRL clade</taxon>
        <taxon>Trifolieae</taxon>
        <taxon>Medicago</taxon>
    </lineage>
</organism>
<dbReference type="InterPro" id="IPR006553">
    <property type="entry name" value="Leu-rich_rpt_Cys-con_subtyp"/>
</dbReference>
<dbReference type="EMBL" id="CM001220">
    <property type="protein sequence ID" value="KEH28636.1"/>
    <property type="molecule type" value="Genomic_DNA"/>
</dbReference>
<name>A0A072UGR8_MEDTR</name>
<evidence type="ECO:0000313" key="3">
    <source>
        <dbReference type="EnsemblPlants" id="KEH28636"/>
    </source>
</evidence>
<proteinExistence type="predicted"/>
<evidence type="ECO:0000313" key="4">
    <source>
        <dbReference type="Proteomes" id="UP000002051"/>
    </source>
</evidence>
<gene>
    <name evidence="2" type="ordered locus">MTR_4g008480</name>
</gene>
<keyword evidence="4" id="KW-1185">Reference proteome</keyword>
<dbReference type="InterPro" id="IPR032675">
    <property type="entry name" value="LRR_dom_sf"/>
</dbReference>
<dbReference type="SUPFAM" id="SSF52047">
    <property type="entry name" value="RNI-like"/>
    <property type="match status" value="1"/>
</dbReference>
<sequence>MKRKRTNSLQSSHQQSLSSKRPRTVTDSLYLPDECWESIFKFIIIDGDNINNRGYLKSLSLVSKQFLSITNRLRFSLNVWKPTRPFLQRLFKSCKCLEEAIIFRCPEVTNVGIASALGEALTLRSLSFTNYFEPQECSMLFDLVKNSPSLSEIRMEYNFENSFETSNSFMDLVVRPQLKSLCLTHNSRLRDETIKIFSSIFPNLQLLDLINCSGISDEEKGVKHIEENCSQLREINLEGCFQLHDDVVASLVFSRPSLRKITTPALCHFSDTEMELFSHQGCLVC</sequence>
<dbReference type="SMART" id="SM00367">
    <property type="entry name" value="LRR_CC"/>
    <property type="match status" value="3"/>
</dbReference>
<dbReference type="PANTHER" id="PTHR13318:SF106">
    <property type="entry name" value="F-BOX_LRR-REPEAT PROTEIN 2"/>
    <property type="match status" value="1"/>
</dbReference>
<dbReference type="Gene3D" id="3.80.10.10">
    <property type="entry name" value="Ribonuclease Inhibitor"/>
    <property type="match status" value="1"/>
</dbReference>
<evidence type="ECO:0000313" key="2">
    <source>
        <dbReference type="EMBL" id="KEH28636.1"/>
    </source>
</evidence>
<dbReference type="HOGENOM" id="CLU_068558_0_0_1"/>
<feature type="compositionally biased region" description="Low complexity" evidence="1">
    <location>
        <begin position="8"/>
        <end position="19"/>
    </location>
</feature>
<evidence type="ECO:0000256" key="1">
    <source>
        <dbReference type="SAM" id="MobiDB-lite"/>
    </source>
</evidence>
<dbReference type="EnsemblPlants" id="KEH28636">
    <property type="protein sequence ID" value="KEH28636"/>
    <property type="gene ID" value="MTR_4g008480"/>
</dbReference>
<protein>
    <submittedName>
        <fullName evidence="2 3">Uncharacterized protein</fullName>
    </submittedName>
</protein>
<dbReference type="Proteomes" id="UP000002051">
    <property type="component" value="Chromosome 4"/>
</dbReference>
<dbReference type="GO" id="GO:0005737">
    <property type="term" value="C:cytoplasm"/>
    <property type="evidence" value="ECO:0000318"/>
    <property type="project" value="GO_Central"/>
</dbReference>
<accession>A0A072UGR8</accession>
<reference evidence="2 4" key="2">
    <citation type="journal article" date="2014" name="BMC Genomics">
        <title>An improved genome release (version Mt4.0) for the model legume Medicago truncatula.</title>
        <authorList>
            <person name="Tang H."/>
            <person name="Krishnakumar V."/>
            <person name="Bidwell S."/>
            <person name="Rosen B."/>
            <person name="Chan A."/>
            <person name="Zhou S."/>
            <person name="Gentzbittel L."/>
            <person name="Childs K.L."/>
            <person name="Yandell M."/>
            <person name="Gundlach H."/>
            <person name="Mayer K.F."/>
            <person name="Schwartz D.C."/>
            <person name="Town C.D."/>
        </authorList>
    </citation>
    <scope>GENOME REANNOTATION</scope>
    <source>
        <strain evidence="2">A17</strain>
        <strain evidence="3 4">cv. Jemalong A17</strain>
    </source>
</reference>
<dbReference type="AlphaFoldDB" id="A0A072UGR8"/>
<dbReference type="PANTHER" id="PTHR13318">
    <property type="entry name" value="PARTNER OF PAIRED, ISOFORM B-RELATED"/>
    <property type="match status" value="1"/>
</dbReference>
<reference evidence="2 4" key="1">
    <citation type="journal article" date="2011" name="Nature">
        <title>The Medicago genome provides insight into the evolution of rhizobial symbioses.</title>
        <authorList>
            <person name="Young N.D."/>
            <person name="Debelle F."/>
            <person name="Oldroyd G.E."/>
            <person name="Geurts R."/>
            <person name="Cannon S.B."/>
            <person name="Udvardi M.K."/>
            <person name="Benedito V.A."/>
            <person name="Mayer K.F."/>
            <person name="Gouzy J."/>
            <person name="Schoof H."/>
            <person name="Van de Peer Y."/>
            <person name="Proost S."/>
            <person name="Cook D.R."/>
            <person name="Meyers B.C."/>
            <person name="Spannagl M."/>
            <person name="Cheung F."/>
            <person name="De Mita S."/>
            <person name="Krishnakumar V."/>
            <person name="Gundlach H."/>
            <person name="Zhou S."/>
            <person name="Mudge J."/>
            <person name="Bharti A.K."/>
            <person name="Murray J.D."/>
            <person name="Naoumkina M.A."/>
            <person name="Rosen B."/>
            <person name="Silverstein K.A."/>
            <person name="Tang H."/>
            <person name="Rombauts S."/>
            <person name="Zhao P.X."/>
            <person name="Zhou P."/>
            <person name="Barbe V."/>
            <person name="Bardou P."/>
            <person name="Bechner M."/>
            <person name="Bellec A."/>
            <person name="Berger A."/>
            <person name="Berges H."/>
            <person name="Bidwell S."/>
            <person name="Bisseling T."/>
            <person name="Choisne N."/>
            <person name="Couloux A."/>
            <person name="Denny R."/>
            <person name="Deshpande S."/>
            <person name="Dai X."/>
            <person name="Doyle J.J."/>
            <person name="Dudez A.M."/>
            <person name="Farmer A.D."/>
            <person name="Fouteau S."/>
            <person name="Franken C."/>
            <person name="Gibelin C."/>
            <person name="Gish J."/>
            <person name="Goldstein S."/>
            <person name="Gonzalez A.J."/>
            <person name="Green P.J."/>
            <person name="Hallab A."/>
            <person name="Hartog M."/>
            <person name="Hua A."/>
            <person name="Humphray S.J."/>
            <person name="Jeong D.H."/>
            <person name="Jing Y."/>
            <person name="Jocker A."/>
            <person name="Kenton S.M."/>
            <person name="Kim D.J."/>
            <person name="Klee K."/>
            <person name="Lai H."/>
            <person name="Lang C."/>
            <person name="Lin S."/>
            <person name="Macmil S.L."/>
            <person name="Magdelenat G."/>
            <person name="Matthews L."/>
            <person name="McCorrison J."/>
            <person name="Monaghan E.L."/>
            <person name="Mun J.H."/>
            <person name="Najar F.Z."/>
            <person name="Nicholson C."/>
            <person name="Noirot C."/>
            <person name="O'Bleness M."/>
            <person name="Paule C.R."/>
            <person name="Poulain J."/>
            <person name="Prion F."/>
            <person name="Qin B."/>
            <person name="Qu C."/>
            <person name="Retzel E.F."/>
            <person name="Riddle C."/>
            <person name="Sallet E."/>
            <person name="Samain S."/>
            <person name="Samson N."/>
            <person name="Sanders I."/>
            <person name="Saurat O."/>
            <person name="Scarpelli C."/>
            <person name="Schiex T."/>
            <person name="Segurens B."/>
            <person name="Severin A.J."/>
            <person name="Sherrier D.J."/>
            <person name="Shi R."/>
            <person name="Sims S."/>
            <person name="Singer S.R."/>
            <person name="Sinharoy S."/>
            <person name="Sterck L."/>
            <person name="Viollet A."/>
            <person name="Wang B.B."/>
            <person name="Wang K."/>
            <person name="Wang M."/>
            <person name="Wang X."/>
            <person name="Warfsmann J."/>
            <person name="Weissenbach J."/>
            <person name="White D.D."/>
            <person name="White J.D."/>
            <person name="Wiley G.B."/>
            <person name="Wincker P."/>
            <person name="Xing Y."/>
            <person name="Yang L."/>
            <person name="Yao Z."/>
            <person name="Ying F."/>
            <person name="Zhai J."/>
            <person name="Zhou L."/>
            <person name="Zuber A."/>
            <person name="Denarie J."/>
            <person name="Dixon R.A."/>
            <person name="May G.D."/>
            <person name="Schwartz D.C."/>
            <person name="Rogers J."/>
            <person name="Quetier F."/>
            <person name="Town C.D."/>
            <person name="Roe B.A."/>
        </authorList>
    </citation>
    <scope>NUCLEOTIDE SEQUENCE [LARGE SCALE GENOMIC DNA]</scope>
    <source>
        <strain evidence="2">A17</strain>
        <strain evidence="3 4">cv. Jemalong A17</strain>
    </source>
</reference>